<keyword evidence="3" id="KW-0808">Transferase</keyword>
<protein>
    <recommendedName>
        <fullName evidence="1">site-specific DNA-methyltransferase (adenine-specific)</fullName>
        <ecNumber evidence="1">2.1.1.72</ecNumber>
    </recommendedName>
</protein>
<evidence type="ECO:0000256" key="3">
    <source>
        <dbReference type="ARBA" id="ARBA00022679"/>
    </source>
</evidence>
<sequence>MKENGKTYQSSGKIDFVSGWFYKASQIMHNTNIRTAFVSTNSICQGDQVSSVWKPLYDRFSIKIDFAYQTFKWESEASQKAGVYCVIIGFSSKIVIKSKILFSRDNANKVNQITPYLTEGKVTFIENRSNPISHVIPMTTGNRPADGGSLIIEADEYKEFIKKEPNAQKFIKKLTGGSEFINKKDRYCLWLVNASPSEIQSMPLVLKRIEECRQARLTGATDRKKLADTPHLFREQKNPDTYLAIPQVSSSSRRYIPIGFLNSEIIPTDLVRIIENATIYEFAILTSNVHMAWMRAVAGRLGDGYRYSNKIVYNNFPWPETNDNHKEKILKTGQAILDARMQYPESSLADLYDELTMPVELRKSHQENDKAVMEAYGMIKLIDGKKTWLTESETVAKLFEMYEELDKM</sequence>
<feature type="domain" description="MmeI-like DNA-methyltransferase" evidence="7">
    <location>
        <begin position="8"/>
        <end position="102"/>
    </location>
</feature>
<dbReference type="Pfam" id="PF20466">
    <property type="entry name" value="MmeI_TRD"/>
    <property type="match status" value="1"/>
</dbReference>
<evidence type="ECO:0000313" key="9">
    <source>
        <dbReference type="Proteomes" id="UP000347383"/>
    </source>
</evidence>
<dbReference type="EC" id="2.1.1.72" evidence="1"/>
<evidence type="ECO:0000259" key="5">
    <source>
        <dbReference type="Pfam" id="PF20466"/>
    </source>
</evidence>
<dbReference type="Proteomes" id="UP000347383">
    <property type="component" value="Chromosome"/>
</dbReference>
<accession>A0A9X7X7R6</accession>
<evidence type="ECO:0000256" key="4">
    <source>
        <dbReference type="ARBA" id="ARBA00047942"/>
    </source>
</evidence>
<gene>
    <name evidence="8" type="ORF">EA457_01220</name>
</gene>
<name>A0A9X7X7R6_STRDY</name>
<dbReference type="Pfam" id="PF20473">
    <property type="entry name" value="MmeI_Mtase"/>
    <property type="match status" value="1"/>
</dbReference>
<dbReference type="InterPro" id="IPR046818">
    <property type="entry name" value="MmeI_C"/>
</dbReference>
<proteinExistence type="predicted"/>
<dbReference type="GO" id="GO:0009007">
    <property type="term" value="F:site-specific DNA-methyltransferase (adenine-specific) activity"/>
    <property type="evidence" value="ECO:0007669"/>
    <property type="project" value="UniProtKB-EC"/>
</dbReference>
<dbReference type="GO" id="GO:0032259">
    <property type="term" value="P:methylation"/>
    <property type="evidence" value="ECO:0007669"/>
    <property type="project" value="UniProtKB-KW"/>
</dbReference>
<dbReference type="AlphaFoldDB" id="A0A9X7X7R6"/>
<organism evidence="8 9">
    <name type="scientific">Streptococcus dysgalactiae subsp. dysgalactiae</name>
    <dbReference type="NCBI Taxonomy" id="99822"/>
    <lineage>
        <taxon>Bacteria</taxon>
        <taxon>Bacillati</taxon>
        <taxon>Bacillota</taxon>
        <taxon>Bacilli</taxon>
        <taxon>Lactobacillales</taxon>
        <taxon>Streptococcaceae</taxon>
        <taxon>Streptococcus</taxon>
    </lineage>
</organism>
<dbReference type="EMBL" id="CP033165">
    <property type="protein sequence ID" value="QGH01275.1"/>
    <property type="molecule type" value="Genomic_DNA"/>
</dbReference>
<evidence type="ECO:0000259" key="7">
    <source>
        <dbReference type="Pfam" id="PF20473"/>
    </source>
</evidence>
<dbReference type="InterPro" id="IPR046820">
    <property type="entry name" value="MmeI_TRD"/>
</dbReference>
<dbReference type="InterPro" id="IPR050953">
    <property type="entry name" value="N4_N6_ade-DNA_methylase"/>
</dbReference>
<dbReference type="Pfam" id="PF20467">
    <property type="entry name" value="MmeI_C"/>
    <property type="match status" value="1"/>
</dbReference>
<evidence type="ECO:0000256" key="2">
    <source>
        <dbReference type="ARBA" id="ARBA00022603"/>
    </source>
</evidence>
<comment type="catalytic activity">
    <reaction evidence="4">
        <text>a 2'-deoxyadenosine in DNA + S-adenosyl-L-methionine = an N(6)-methyl-2'-deoxyadenosine in DNA + S-adenosyl-L-homocysteine + H(+)</text>
        <dbReference type="Rhea" id="RHEA:15197"/>
        <dbReference type="Rhea" id="RHEA-COMP:12418"/>
        <dbReference type="Rhea" id="RHEA-COMP:12419"/>
        <dbReference type="ChEBI" id="CHEBI:15378"/>
        <dbReference type="ChEBI" id="CHEBI:57856"/>
        <dbReference type="ChEBI" id="CHEBI:59789"/>
        <dbReference type="ChEBI" id="CHEBI:90615"/>
        <dbReference type="ChEBI" id="CHEBI:90616"/>
        <dbReference type="EC" id="2.1.1.72"/>
    </reaction>
</comment>
<reference evidence="8 9" key="1">
    <citation type="submission" date="2018-10" db="EMBL/GenBank/DDBJ databases">
        <title>Comparative Genomics Analysis of the Streptococcus dysgalactiae subspecies dysgalactiae.</title>
        <authorList>
            <person name="Koh T.H."/>
            <person name="Abdul Rahman N."/>
            <person name="Sessions O.M."/>
        </authorList>
    </citation>
    <scope>NUCLEOTIDE SEQUENCE [LARGE SCALE GENOMIC DNA]</scope>
    <source>
        <strain evidence="8 9">DB60705-15</strain>
    </source>
</reference>
<feature type="domain" description="MmeI-like target recognition" evidence="5">
    <location>
        <begin position="120"/>
        <end position="320"/>
    </location>
</feature>
<dbReference type="InterPro" id="IPR046816">
    <property type="entry name" value="MmeI_Mtase"/>
</dbReference>
<keyword evidence="2 8" id="KW-0489">Methyltransferase</keyword>
<feature type="domain" description="MmeI-like C-terminal" evidence="6">
    <location>
        <begin position="322"/>
        <end position="407"/>
    </location>
</feature>
<evidence type="ECO:0000313" key="8">
    <source>
        <dbReference type="EMBL" id="QGH01275.1"/>
    </source>
</evidence>
<evidence type="ECO:0000256" key="1">
    <source>
        <dbReference type="ARBA" id="ARBA00011900"/>
    </source>
</evidence>
<evidence type="ECO:0000259" key="6">
    <source>
        <dbReference type="Pfam" id="PF20467"/>
    </source>
</evidence>
<dbReference type="PANTHER" id="PTHR33841:SF1">
    <property type="entry name" value="DNA METHYLTRANSFERASE A"/>
    <property type="match status" value="1"/>
</dbReference>
<dbReference type="PANTHER" id="PTHR33841">
    <property type="entry name" value="DNA METHYLTRANSFERASE YEEA-RELATED"/>
    <property type="match status" value="1"/>
</dbReference>